<keyword evidence="2" id="KW-0547">Nucleotide-binding</keyword>
<accession>A0ABW5G8K7</accession>
<organism evidence="2 3">
    <name type="scientific">Amycolatopsis samaneae</name>
    <dbReference type="NCBI Taxonomy" id="664691"/>
    <lineage>
        <taxon>Bacteria</taxon>
        <taxon>Bacillati</taxon>
        <taxon>Actinomycetota</taxon>
        <taxon>Actinomycetes</taxon>
        <taxon>Pseudonocardiales</taxon>
        <taxon>Pseudonocardiaceae</taxon>
        <taxon>Amycolatopsis</taxon>
    </lineage>
</organism>
<dbReference type="Pfam" id="PF13176">
    <property type="entry name" value="TPR_7"/>
    <property type="match status" value="1"/>
</dbReference>
<dbReference type="Pfam" id="PF13424">
    <property type="entry name" value="TPR_12"/>
    <property type="match status" value="1"/>
</dbReference>
<dbReference type="InterPro" id="IPR019734">
    <property type="entry name" value="TPR_rpt"/>
</dbReference>
<dbReference type="SUPFAM" id="SSF48452">
    <property type="entry name" value="TPR-like"/>
    <property type="match status" value="2"/>
</dbReference>
<dbReference type="PROSITE" id="PS50293">
    <property type="entry name" value="TPR_REGION"/>
    <property type="match status" value="1"/>
</dbReference>
<dbReference type="Gene3D" id="3.40.50.300">
    <property type="entry name" value="P-loop containing nucleotide triphosphate hydrolases"/>
    <property type="match status" value="1"/>
</dbReference>
<dbReference type="SMART" id="SM00028">
    <property type="entry name" value="TPR"/>
    <property type="match status" value="5"/>
</dbReference>
<dbReference type="InterPro" id="IPR011990">
    <property type="entry name" value="TPR-like_helical_dom_sf"/>
</dbReference>
<name>A0ABW5G8K7_9PSEU</name>
<dbReference type="PANTHER" id="PTHR47691:SF3">
    <property type="entry name" value="HTH-TYPE TRANSCRIPTIONAL REGULATOR RV0890C-RELATED"/>
    <property type="match status" value="1"/>
</dbReference>
<dbReference type="GO" id="GO:0005524">
    <property type="term" value="F:ATP binding"/>
    <property type="evidence" value="ECO:0007669"/>
    <property type="project" value="UniProtKB-KW"/>
</dbReference>
<dbReference type="RefSeq" id="WP_345388915.1">
    <property type="nucleotide sequence ID" value="NZ_BAABHG010000003.1"/>
</dbReference>
<dbReference type="PRINTS" id="PR00364">
    <property type="entry name" value="DISEASERSIST"/>
</dbReference>
<keyword evidence="3" id="KW-1185">Reference proteome</keyword>
<keyword evidence="2" id="KW-0067">ATP-binding</keyword>
<dbReference type="Gene3D" id="1.25.40.10">
    <property type="entry name" value="Tetratricopeptide repeat domain"/>
    <property type="match status" value="1"/>
</dbReference>
<dbReference type="Proteomes" id="UP001597419">
    <property type="component" value="Unassembled WGS sequence"/>
</dbReference>
<dbReference type="InterPro" id="IPR027417">
    <property type="entry name" value="P-loop_NTPase"/>
</dbReference>
<gene>
    <name evidence="2" type="ORF">ACFSYJ_02900</name>
</gene>
<reference evidence="3" key="1">
    <citation type="journal article" date="2019" name="Int. J. Syst. Evol. Microbiol.">
        <title>The Global Catalogue of Microorganisms (GCM) 10K type strain sequencing project: providing services to taxonomists for standard genome sequencing and annotation.</title>
        <authorList>
            <consortium name="The Broad Institute Genomics Platform"/>
            <consortium name="The Broad Institute Genome Sequencing Center for Infectious Disease"/>
            <person name="Wu L."/>
            <person name="Ma J."/>
        </authorList>
    </citation>
    <scope>NUCLEOTIDE SEQUENCE [LARGE SCALE GENOMIC DNA]</scope>
    <source>
        <strain evidence="3">CGMCC 4.7643</strain>
    </source>
</reference>
<dbReference type="PANTHER" id="PTHR47691">
    <property type="entry name" value="REGULATOR-RELATED"/>
    <property type="match status" value="1"/>
</dbReference>
<feature type="repeat" description="TPR" evidence="1">
    <location>
        <begin position="541"/>
        <end position="574"/>
    </location>
</feature>
<sequence length="714" mass="77512">MSGQPSVHNIAGGAANSLFVQSGAMGDVWVGGPAADEQPIVPRQLPLALRDFTGRADHLAALDSWLPGDDGPGGDVVISAVDGAAGVGKTALAIRWSYRVQHRFPDGTLYANLRGYGPGEPATPDEVLAGFLSALGVPSERIPVGVEARSGLYRSVLAERRVLIVLDNAHAAEQVRPLLPGGAGCVVVTSRSRLTGLAIGEGATRITVDLFTEQEALELARAVLGPQRADAEPGAVAELIRACAQLPLALRIAAGRVAAQPYLTVADLVAELNSEQGRWEALSVATDERTAVRAVFDWSYRRLSAEQARMFRRLGLHPGPEISLHAAAAAAGLDVVAARRLLDALAEGHLIEQVARDRYRLHDLLRAYAAERANTDDAPEDRDHARRVLLEWYAHHIRSVHRVIIPTLDGWHAGAGLKTRASPEIAFPGAVEAYRWITDEYLNFIAAVRAAARHDLPHLTVLMADLSVLPLLVQGHWSDAFDACRLGLAAARRIGDRIAEYFLLLRLGTTHRNVAQWQEVDDAFQAALTLARDLGDAWLQAEALSNLGHTYVEHGQYVEAGKHLRAALPLSPGAQFGYLEAFIEFNLSAVCTGLGDFAQALRHAERSLELHRKSGNRDVEAYILHYMAKARQGAGAHAEAIELCEKALRIEPVVRDPRNHAFILDTLGDSLRHTGDTARAITCWREALAIFDHFDYHQAPELRERLRALESDGG</sequence>
<evidence type="ECO:0000313" key="2">
    <source>
        <dbReference type="EMBL" id="MFD2457526.1"/>
    </source>
</evidence>
<keyword evidence="1" id="KW-0802">TPR repeat</keyword>
<evidence type="ECO:0000256" key="1">
    <source>
        <dbReference type="PROSITE-ProRule" id="PRU00339"/>
    </source>
</evidence>
<proteinExistence type="predicted"/>
<protein>
    <submittedName>
        <fullName evidence="2">ATP-binding protein</fullName>
    </submittedName>
</protein>
<comment type="caution">
    <text evidence="2">The sequence shown here is derived from an EMBL/GenBank/DDBJ whole genome shotgun (WGS) entry which is preliminary data.</text>
</comment>
<dbReference type="EMBL" id="JBHUKU010000002">
    <property type="protein sequence ID" value="MFD2457526.1"/>
    <property type="molecule type" value="Genomic_DNA"/>
</dbReference>
<dbReference type="SUPFAM" id="SSF52540">
    <property type="entry name" value="P-loop containing nucleoside triphosphate hydrolases"/>
    <property type="match status" value="1"/>
</dbReference>
<dbReference type="PROSITE" id="PS50005">
    <property type="entry name" value="TPR"/>
    <property type="match status" value="1"/>
</dbReference>
<evidence type="ECO:0000313" key="3">
    <source>
        <dbReference type="Proteomes" id="UP001597419"/>
    </source>
</evidence>